<dbReference type="GO" id="GO:0031419">
    <property type="term" value="F:cobalamin binding"/>
    <property type="evidence" value="ECO:0007669"/>
    <property type="project" value="UniProtKB-KW"/>
</dbReference>
<evidence type="ECO:0000256" key="5">
    <source>
        <dbReference type="ARBA" id="ARBA00022741"/>
    </source>
</evidence>
<evidence type="ECO:0000313" key="11">
    <source>
        <dbReference type="EMBL" id="CAB4196531.1"/>
    </source>
</evidence>
<evidence type="ECO:0000256" key="8">
    <source>
        <dbReference type="ARBA" id="ARBA00023285"/>
    </source>
</evidence>
<keyword evidence="8" id="KW-0170">Cobalt</keyword>
<dbReference type="EMBL" id="LR797252">
    <property type="protein sequence ID" value="CAB4196531.1"/>
    <property type="molecule type" value="Genomic_DNA"/>
</dbReference>
<sequence length="834" mass="94116">MRYTYSQVFESSIKYFDGDEFAAKVFVDKYALQDLDGNYMELTPEAMHKRLAKEFARIERKYPNPLSEDLIFSLFDKFKYCVPQGSPMSAIGNPYQIQSLSNCFVVQGVYSDKLDSYGGIMLADQELAQIMKRRGGVGLDISGIRPKGAVTANSAKTTDGIAVFMDRFSNTCREVAQNGRRGAEMQTLSVNHPEIETFINIKRDLKKVTGANISIRLNDEFMNAVKNNEDYVLRWPVECTPDNAKITKKVKAKEIWDQIIDSAWTSAEPGLLFWDTVKKTTPSDIYSKFGHNSISTNPCGEIVLPAYDACRLLVLNLSSYVKNPFTKDAIFDYDLFHDHTIIAQRLMDDIIDLELESIDRIIEKINRDPEPQEAKSVELNLWNKIRKMNESGRRTGLGITALGDCLAMLNVKYGSEESVNITREIYRALAVGSHTSSVIMAEERGAFPIFNYNLEKDHKYLSSIMKDCAIKVNKKWKKFGRRNIANTTTAPTGSVSAMTQTTSGIEPVYLLSYVRRKKHNPSDKNARIDFVDNMGDSWQEFTVYHHGLKRWMDATGETDISKSPYYGATSNEINWLSSVEIQAAAQESIDHSISKTCNLPESATKELVSDVYMKAWELGCKGFTVYRDKCRAGVLINESESKSNKLDGRPGDIQYVMAPKRPIELPCEIKKVKINGEAWTFFIGKLNGQPYEVFGGLSKFVDIPNKHKIGRIVKNGKVDGLTTYNLKIGEGDDEMVIRDIANIFENANFGAFTRTISLALRHGTPVQYVVEQLLKDRYSDITSFSKVAARVLKAYIQDGTKSTVERKCPECGAENSFIYQEKCLRCSKCPYSKC</sequence>
<comment type="catalytic activity">
    <reaction evidence="9">
        <text>a 2'-deoxyribonucleoside 5'-diphosphate + [thioredoxin]-disulfide + H2O = a ribonucleoside 5'-diphosphate + [thioredoxin]-dithiol</text>
        <dbReference type="Rhea" id="RHEA:23252"/>
        <dbReference type="Rhea" id="RHEA-COMP:10698"/>
        <dbReference type="Rhea" id="RHEA-COMP:10700"/>
        <dbReference type="ChEBI" id="CHEBI:15377"/>
        <dbReference type="ChEBI" id="CHEBI:29950"/>
        <dbReference type="ChEBI" id="CHEBI:50058"/>
        <dbReference type="ChEBI" id="CHEBI:57930"/>
        <dbReference type="ChEBI" id="CHEBI:73316"/>
        <dbReference type="EC" id="1.17.4.1"/>
    </reaction>
</comment>
<evidence type="ECO:0000256" key="1">
    <source>
        <dbReference type="ARBA" id="ARBA00001922"/>
    </source>
</evidence>
<dbReference type="Pfam" id="PF02867">
    <property type="entry name" value="Ribonuc_red_lgC"/>
    <property type="match status" value="1"/>
</dbReference>
<dbReference type="CDD" id="cd02888">
    <property type="entry name" value="RNR_II_dimer"/>
    <property type="match status" value="1"/>
</dbReference>
<evidence type="ECO:0000256" key="9">
    <source>
        <dbReference type="ARBA" id="ARBA00047754"/>
    </source>
</evidence>
<dbReference type="InterPro" id="IPR013344">
    <property type="entry name" value="RNR_NrdJ/NrdZ"/>
</dbReference>
<dbReference type="GO" id="GO:0000166">
    <property type="term" value="F:nucleotide binding"/>
    <property type="evidence" value="ECO:0007669"/>
    <property type="project" value="UniProtKB-KW"/>
</dbReference>
<organism evidence="11">
    <name type="scientific">uncultured Caudovirales phage</name>
    <dbReference type="NCBI Taxonomy" id="2100421"/>
    <lineage>
        <taxon>Viruses</taxon>
        <taxon>Duplodnaviria</taxon>
        <taxon>Heunggongvirae</taxon>
        <taxon>Uroviricota</taxon>
        <taxon>Caudoviricetes</taxon>
        <taxon>Peduoviridae</taxon>
        <taxon>Maltschvirus</taxon>
        <taxon>Maltschvirus maltsch</taxon>
    </lineage>
</organism>
<evidence type="ECO:0000256" key="2">
    <source>
        <dbReference type="ARBA" id="ARBA00007405"/>
    </source>
</evidence>
<evidence type="ECO:0000256" key="3">
    <source>
        <dbReference type="ARBA" id="ARBA00012274"/>
    </source>
</evidence>
<dbReference type="Gene3D" id="3.20.70.20">
    <property type="match status" value="1"/>
</dbReference>
<dbReference type="InterPro" id="IPR050862">
    <property type="entry name" value="RdRp_reductase_class-2"/>
</dbReference>
<dbReference type="GO" id="GO:0004748">
    <property type="term" value="F:ribonucleoside-diphosphate reductase activity, thioredoxin disulfide as acceptor"/>
    <property type="evidence" value="ECO:0007669"/>
    <property type="project" value="UniProtKB-EC"/>
</dbReference>
<protein>
    <recommendedName>
        <fullName evidence="3">ribonucleoside-diphosphate reductase</fullName>
        <ecNumber evidence="3">1.17.4.1</ecNumber>
    </recommendedName>
</protein>
<dbReference type="SUPFAM" id="SSF51998">
    <property type="entry name" value="PFL-like glycyl radical enzymes"/>
    <property type="match status" value="1"/>
</dbReference>
<name>A0A6J5RSJ4_9CAUD</name>
<dbReference type="NCBIfam" id="TIGR02504">
    <property type="entry name" value="NrdJ_Z"/>
    <property type="match status" value="1"/>
</dbReference>
<dbReference type="InterPro" id="IPR000788">
    <property type="entry name" value="RNR_lg_C"/>
</dbReference>
<dbReference type="PRINTS" id="PR01183">
    <property type="entry name" value="RIBORDTASEM1"/>
</dbReference>
<keyword evidence="4" id="KW-0846">Cobalamin</keyword>
<keyword evidence="7" id="KW-1015">Disulfide bond</keyword>
<reference evidence="11" key="1">
    <citation type="submission" date="2020-05" db="EMBL/GenBank/DDBJ databases">
        <authorList>
            <person name="Chiriac C."/>
            <person name="Salcher M."/>
            <person name="Ghai R."/>
            <person name="Kavagutti S V."/>
        </authorList>
    </citation>
    <scope>NUCLEOTIDE SEQUENCE</scope>
</reference>
<comment type="similarity">
    <text evidence="2">Belongs to the ribonucleoside diphosphate reductase class-2 family.</text>
</comment>
<feature type="domain" description="Ribonucleotide reductase large subunit C-terminal" evidence="10">
    <location>
        <begin position="101"/>
        <end position="626"/>
    </location>
</feature>
<dbReference type="PANTHER" id="PTHR43371">
    <property type="entry name" value="VITAMIN B12-DEPENDENT RIBONUCLEOTIDE REDUCTASE"/>
    <property type="match status" value="1"/>
</dbReference>
<accession>A0A6J5RSJ4</accession>
<evidence type="ECO:0000256" key="4">
    <source>
        <dbReference type="ARBA" id="ARBA00022628"/>
    </source>
</evidence>
<evidence type="ECO:0000256" key="7">
    <source>
        <dbReference type="ARBA" id="ARBA00023157"/>
    </source>
</evidence>
<dbReference type="EC" id="1.17.4.1" evidence="3"/>
<keyword evidence="6" id="KW-0560">Oxidoreductase</keyword>
<comment type="cofactor">
    <cofactor evidence="1">
        <name>adenosylcob(III)alamin</name>
        <dbReference type="ChEBI" id="CHEBI:18408"/>
    </cofactor>
</comment>
<evidence type="ECO:0000256" key="6">
    <source>
        <dbReference type="ARBA" id="ARBA00023002"/>
    </source>
</evidence>
<dbReference type="PANTHER" id="PTHR43371:SF1">
    <property type="entry name" value="RIBONUCLEOSIDE-DIPHOSPHATE REDUCTASE"/>
    <property type="match status" value="1"/>
</dbReference>
<keyword evidence="5" id="KW-0547">Nucleotide-binding</keyword>
<gene>
    <name evidence="11" type="ORF">UFOVP1290_51</name>
</gene>
<evidence type="ECO:0000259" key="10">
    <source>
        <dbReference type="Pfam" id="PF02867"/>
    </source>
</evidence>
<proteinExistence type="inferred from homology"/>